<feature type="chain" id="PRO_5004354283" evidence="1">
    <location>
        <begin position="21"/>
        <end position="58"/>
    </location>
</feature>
<evidence type="ECO:0000313" key="3">
    <source>
        <dbReference type="Proteomes" id="UP000016927"/>
    </source>
</evidence>
<gene>
    <name evidence="2" type="ORF">NBO_643g0001</name>
</gene>
<sequence>MAKFICRCIIILSLRFEGLSNDTFVNSSLQNKLIFRTAFIFENIFKRYSYNSKTGLLL</sequence>
<proteinExistence type="predicted"/>
<evidence type="ECO:0000256" key="1">
    <source>
        <dbReference type="SAM" id="SignalP"/>
    </source>
</evidence>
<organism evidence="2 3">
    <name type="scientific">Nosema bombycis (strain CQ1 / CVCC 102059)</name>
    <name type="common">Microsporidian parasite</name>
    <name type="synonym">Pebrine of silkworm</name>
    <dbReference type="NCBI Taxonomy" id="578461"/>
    <lineage>
        <taxon>Eukaryota</taxon>
        <taxon>Fungi</taxon>
        <taxon>Fungi incertae sedis</taxon>
        <taxon>Microsporidia</taxon>
        <taxon>Nosematidae</taxon>
        <taxon>Nosema</taxon>
    </lineage>
</organism>
<feature type="signal peptide" evidence="1">
    <location>
        <begin position="1"/>
        <end position="20"/>
    </location>
</feature>
<keyword evidence="1" id="KW-0732">Signal</keyword>
<reference evidence="2 3" key="1">
    <citation type="journal article" date="2013" name="BMC Genomics">
        <title>Comparative genomics of parasitic silkworm microsporidia reveal an association between genome expansion and host adaptation.</title>
        <authorList>
            <person name="Pan G."/>
            <person name="Xu J."/>
            <person name="Li T."/>
            <person name="Xia Q."/>
            <person name="Liu S.L."/>
            <person name="Zhang G."/>
            <person name="Li S."/>
            <person name="Li C."/>
            <person name="Liu H."/>
            <person name="Yang L."/>
            <person name="Liu T."/>
            <person name="Zhang X."/>
            <person name="Wu Z."/>
            <person name="Fan W."/>
            <person name="Dang X."/>
            <person name="Xiang H."/>
            <person name="Tao M."/>
            <person name="Li Y."/>
            <person name="Hu J."/>
            <person name="Li Z."/>
            <person name="Lin L."/>
            <person name="Luo J."/>
            <person name="Geng L."/>
            <person name="Wang L."/>
            <person name="Long M."/>
            <person name="Wan Y."/>
            <person name="He N."/>
            <person name="Zhang Z."/>
            <person name="Lu C."/>
            <person name="Keeling P.J."/>
            <person name="Wang J."/>
            <person name="Xiang Z."/>
            <person name="Zhou Z."/>
        </authorList>
    </citation>
    <scope>NUCLEOTIDE SEQUENCE [LARGE SCALE GENOMIC DNA]</scope>
    <source>
        <strain evidence="3">CQ1 / CVCC 102059</strain>
    </source>
</reference>
<dbReference type="Proteomes" id="UP000016927">
    <property type="component" value="Unassembled WGS sequence"/>
</dbReference>
<dbReference type="AlphaFoldDB" id="R0KMP8"/>
<name>R0KMP8_NOSB1</name>
<protein>
    <submittedName>
        <fullName evidence="2">Uncharacterized protein</fullName>
    </submittedName>
</protein>
<accession>R0KMP8</accession>
<evidence type="ECO:0000313" key="2">
    <source>
        <dbReference type="EMBL" id="EOB11916.1"/>
    </source>
</evidence>
<keyword evidence="3" id="KW-1185">Reference proteome</keyword>
<dbReference type="VEuPathDB" id="MicrosporidiaDB:NBO_643g0001"/>
<dbReference type="HOGENOM" id="CLU_2979689_0_0_1"/>
<dbReference type="EMBL" id="KB909550">
    <property type="protein sequence ID" value="EOB11916.1"/>
    <property type="molecule type" value="Genomic_DNA"/>
</dbReference>